<dbReference type="InterPro" id="IPR034660">
    <property type="entry name" value="DinB/YfiT-like"/>
</dbReference>
<name>A0A1H6DI64_9ACTN</name>
<dbReference type="OrthoDB" id="4548523at2"/>
<reference evidence="1 2" key="1">
    <citation type="submission" date="2016-10" db="EMBL/GenBank/DDBJ databases">
        <authorList>
            <person name="de Groot N.N."/>
        </authorList>
    </citation>
    <scope>NUCLEOTIDE SEQUENCE [LARGE SCALE GENOMIC DNA]</scope>
    <source>
        <strain evidence="1 2">CGMCC 4.2023</strain>
    </source>
</reference>
<dbReference type="Pfam" id="PF04978">
    <property type="entry name" value="MST"/>
    <property type="match status" value="1"/>
</dbReference>
<proteinExistence type="predicted"/>
<dbReference type="SUPFAM" id="SSF109854">
    <property type="entry name" value="DinB/YfiT-like putative metalloenzymes"/>
    <property type="match status" value="1"/>
</dbReference>
<dbReference type="Gene3D" id="1.20.120.450">
    <property type="entry name" value="dinb family like domain"/>
    <property type="match status" value="1"/>
</dbReference>
<protein>
    <recommendedName>
        <fullName evidence="3">DinB family protein</fullName>
    </recommendedName>
</protein>
<sequence length="171" mass="19432">MVFRTPVRRTPPPAVADEKEALAAWLDWHRATLLEKLDGLDEEQLRRPMVPSGTSLLGLVKHLTETEQGWFVNEYAQTGEPPLYETEDDPEAGFRPEPHETAESIVDAYLAMCKRSRKILEAADSLDRTVPNERWGRIDLRRIVIHMIEETARHNGHADIVRELIDGATGD</sequence>
<gene>
    <name evidence="1" type="ORF">SAMN05216223_11559</name>
</gene>
<accession>A0A1H6DI64</accession>
<dbReference type="EMBL" id="FNVU01000015">
    <property type="protein sequence ID" value="SEG84355.1"/>
    <property type="molecule type" value="Genomic_DNA"/>
</dbReference>
<dbReference type="Proteomes" id="UP000236754">
    <property type="component" value="Unassembled WGS sequence"/>
</dbReference>
<evidence type="ECO:0000313" key="1">
    <source>
        <dbReference type="EMBL" id="SEG84355.1"/>
    </source>
</evidence>
<evidence type="ECO:0000313" key="2">
    <source>
        <dbReference type="Proteomes" id="UP000236754"/>
    </source>
</evidence>
<dbReference type="RefSeq" id="WP_103888905.1">
    <property type="nucleotide sequence ID" value="NZ_FNVU01000015.1"/>
</dbReference>
<dbReference type="InterPro" id="IPR007061">
    <property type="entry name" value="MST-like"/>
</dbReference>
<keyword evidence="2" id="KW-1185">Reference proteome</keyword>
<evidence type="ECO:0008006" key="3">
    <source>
        <dbReference type="Google" id="ProtNLM"/>
    </source>
</evidence>
<dbReference type="AlphaFoldDB" id="A0A1H6DI64"/>
<organism evidence="1 2">
    <name type="scientific">Actinacidiphila yanglinensis</name>
    <dbReference type="NCBI Taxonomy" id="310779"/>
    <lineage>
        <taxon>Bacteria</taxon>
        <taxon>Bacillati</taxon>
        <taxon>Actinomycetota</taxon>
        <taxon>Actinomycetes</taxon>
        <taxon>Kitasatosporales</taxon>
        <taxon>Streptomycetaceae</taxon>
        <taxon>Actinacidiphila</taxon>
    </lineage>
</organism>